<comment type="caution">
    <text evidence="2">The sequence shown here is derived from an EMBL/GenBank/DDBJ whole genome shotgun (WGS) entry which is preliminary data.</text>
</comment>
<proteinExistence type="predicted"/>
<evidence type="ECO:0000313" key="2">
    <source>
        <dbReference type="EMBL" id="KNZ45735.1"/>
    </source>
</evidence>
<sequence length="433" mass="48857">MILFPEVHPLPEKMDLNIFIHKLIDCWGGGGGGWPWISCLTTIALTAGWYLTNNIWRNEREDDSRIEKLYWKRSLRKIKEPEPFLLIQTSMCQNCFFFLLFSSQNFLPLPSAMNPPRPTHKKLNHLPLQKTYQQHPDLYASLANLMEPLPFSNEARDSQQSWLGPSQNMQDLSHSYHLFHEPGGDTSGQPTNKSGVNIPQSELITRSGTNLSRTTTNKSKKKTGNANSARGPIPSLNVQSTLGTSMFAAQPNHQLFWEVLGVNSKAMCAHCFHFGSGATNFVWLAKKEDWWVLWLTFKLNVLKFIGAPCNHLDNPLLKLNTPFFSLMKVRQEISMFNVLGLLFRSAQERGYKKRKIKPSVDEVSQAEARAEELTENLLASVSRDGACSLVDVDQIQLVLFEEGTKGNLSSGGCGGVCHRVSHRLLVMLNNLFD</sequence>
<gene>
    <name evidence="2" type="ORF">VP01_784g3</name>
</gene>
<name>A0A0L6UD43_9BASI</name>
<dbReference type="VEuPathDB" id="FungiDB:VP01_784g3"/>
<dbReference type="Proteomes" id="UP000037035">
    <property type="component" value="Unassembled WGS sequence"/>
</dbReference>
<feature type="region of interest" description="Disordered" evidence="1">
    <location>
        <begin position="178"/>
        <end position="234"/>
    </location>
</feature>
<feature type="compositionally biased region" description="Polar residues" evidence="1">
    <location>
        <begin position="187"/>
        <end position="208"/>
    </location>
</feature>
<accession>A0A0L6UD43</accession>
<keyword evidence="3" id="KW-1185">Reference proteome</keyword>
<dbReference type="EMBL" id="LAVV01013327">
    <property type="protein sequence ID" value="KNZ45735.1"/>
    <property type="molecule type" value="Genomic_DNA"/>
</dbReference>
<evidence type="ECO:0000256" key="1">
    <source>
        <dbReference type="SAM" id="MobiDB-lite"/>
    </source>
</evidence>
<organism evidence="2 3">
    <name type="scientific">Puccinia sorghi</name>
    <dbReference type="NCBI Taxonomy" id="27349"/>
    <lineage>
        <taxon>Eukaryota</taxon>
        <taxon>Fungi</taxon>
        <taxon>Dikarya</taxon>
        <taxon>Basidiomycota</taxon>
        <taxon>Pucciniomycotina</taxon>
        <taxon>Pucciniomycetes</taxon>
        <taxon>Pucciniales</taxon>
        <taxon>Pucciniaceae</taxon>
        <taxon>Puccinia</taxon>
    </lineage>
</organism>
<protein>
    <submittedName>
        <fullName evidence="2">Uncharacterized protein</fullName>
    </submittedName>
</protein>
<reference evidence="2 3" key="1">
    <citation type="submission" date="2015-08" db="EMBL/GenBank/DDBJ databases">
        <title>Next Generation Sequencing and Analysis of the Genome of Puccinia sorghi L Schw, the Causal Agent of Maize Common Rust.</title>
        <authorList>
            <person name="Rochi L."/>
            <person name="Burguener G."/>
            <person name="Darino M."/>
            <person name="Turjanski A."/>
            <person name="Kreff E."/>
            <person name="Dieguez M.J."/>
            <person name="Sacco F."/>
        </authorList>
    </citation>
    <scope>NUCLEOTIDE SEQUENCE [LARGE SCALE GENOMIC DNA]</scope>
    <source>
        <strain evidence="2 3">RO10H11247</strain>
    </source>
</reference>
<dbReference type="AlphaFoldDB" id="A0A0L6UD43"/>
<evidence type="ECO:0000313" key="3">
    <source>
        <dbReference type="Proteomes" id="UP000037035"/>
    </source>
</evidence>